<keyword evidence="5" id="KW-0520">NAD</keyword>
<comment type="caution">
    <text evidence="8">The sequence shown here is derived from an EMBL/GenBank/DDBJ whole genome shotgun (WGS) entry which is preliminary data.</text>
</comment>
<keyword evidence="5" id="KW-0368">Histidine biosynthesis</keyword>
<organism evidence="8 9">
    <name type="scientific">Pontibacter locisalis</name>
    <dbReference type="NCBI Taxonomy" id="1719035"/>
    <lineage>
        <taxon>Bacteria</taxon>
        <taxon>Pseudomonadati</taxon>
        <taxon>Bacteroidota</taxon>
        <taxon>Cytophagia</taxon>
        <taxon>Cytophagales</taxon>
        <taxon>Hymenobacteraceae</taxon>
        <taxon>Pontibacter</taxon>
    </lineage>
</organism>
<feature type="binding site" evidence="5">
    <location>
        <position position="259"/>
    </location>
    <ligand>
        <name>substrate</name>
    </ligand>
</feature>
<dbReference type="PIRSF" id="PIRSF000099">
    <property type="entry name" value="Histidinol_dh"/>
    <property type="match status" value="1"/>
</dbReference>
<dbReference type="HAMAP" id="MF_01024">
    <property type="entry name" value="HisD"/>
    <property type="match status" value="1"/>
</dbReference>
<feature type="binding site" evidence="5">
    <location>
        <position position="125"/>
    </location>
    <ligand>
        <name>NAD(+)</name>
        <dbReference type="ChEBI" id="CHEBI:57540"/>
    </ligand>
</feature>
<dbReference type="PROSITE" id="PS00611">
    <property type="entry name" value="HISOL_DEHYDROGENASE"/>
    <property type="match status" value="1"/>
</dbReference>
<gene>
    <name evidence="5 8" type="primary">hisD</name>
    <name evidence="8" type="ORF">ACFSRY_19485</name>
</gene>
<comment type="function">
    <text evidence="5">Catalyzes the sequential NAD-dependent oxidations of L-histidinol to L-histidinaldehyde and then to L-histidine.</text>
</comment>
<comment type="catalytic activity">
    <reaction evidence="5">
        <text>L-histidinol + 2 NAD(+) + H2O = L-histidine + 2 NADH + 3 H(+)</text>
        <dbReference type="Rhea" id="RHEA:20641"/>
        <dbReference type="ChEBI" id="CHEBI:15377"/>
        <dbReference type="ChEBI" id="CHEBI:15378"/>
        <dbReference type="ChEBI" id="CHEBI:57540"/>
        <dbReference type="ChEBI" id="CHEBI:57595"/>
        <dbReference type="ChEBI" id="CHEBI:57699"/>
        <dbReference type="ChEBI" id="CHEBI:57945"/>
        <dbReference type="EC" id="1.1.1.23"/>
    </reaction>
</comment>
<feature type="binding site" evidence="5">
    <location>
        <position position="256"/>
    </location>
    <ligand>
        <name>substrate</name>
    </ligand>
</feature>
<dbReference type="InterPro" id="IPR016161">
    <property type="entry name" value="Ald_DH/histidinol_DH"/>
</dbReference>
<dbReference type="EMBL" id="JBHULU010000037">
    <property type="protein sequence ID" value="MFD2516065.1"/>
    <property type="molecule type" value="Genomic_DNA"/>
</dbReference>
<evidence type="ECO:0000256" key="1">
    <source>
        <dbReference type="ARBA" id="ARBA00010178"/>
    </source>
</evidence>
<evidence type="ECO:0000256" key="2">
    <source>
        <dbReference type="ARBA" id="ARBA00022723"/>
    </source>
</evidence>
<feature type="binding site" evidence="5">
    <location>
        <position position="416"/>
    </location>
    <ligand>
        <name>substrate</name>
    </ligand>
</feature>
<evidence type="ECO:0000256" key="4">
    <source>
        <dbReference type="ARBA" id="ARBA00023002"/>
    </source>
</evidence>
<dbReference type="PRINTS" id="PR00083">
    <property type="entry name" value="HOLDHDRGNASE"/>
</dbReference>
<comment type="cofactor">
    <cofactor evidence="5">
        <name>Zn(2+)</name>
        <dbReference type="ChEBI" id="CHEBI:29105"/>
    </cofactor>
    <text evidence="5">Binds 1 zinc ion per subunit.</text>
</comment>
<evidence type="ECO:0000256" key="5">
    <source>
        <dbReference type="HAMAP-Rule" id="MF_01024"/>
    </source>
</evidence>
<feature type="binding site" evidence="5">
    <location>
        <position position="187"/>
    </location>
    <ligand>
        <name>NAD(+)</name>
        <dbReference type="ChEBI" id="CHEBI:57540"/>
    </ligand>
</feature>
<dbReference type="Proteomes" id="UP001597544">
    <property type="component" value="Unassembled WGS sequence"/>
</dbReference>
<dbReference type="SUPFAM" id="SSF53720">
    <property type="entry name" value="ALDH-like"/>
    <property type="match status" value="1"/>
</dbReference>
<keyword evidence="3 5" id="KW-0862">Zinc</keyword>
<feature type="binding site" evidence="5">
    <location>
        <position position="324"/>
    </location>
    <ligand>
        <name>substrate</name>
    </ligand>
</feature>
<feature type="active site" description="Proton acceptor" evidence="5">
    <location>
        <position position="323"/>
    </location>
</feature>
<feature type="binding site" evidence="5">
    <location>
        <position position="259"/>
    </location>
    <ligand>
        <name>Zn(2+)</name>
        <dbReference type="ChEBI" id="CHEBI:29105"/>
    </ligand>
</feature>
<dbReference type="PANTHER" id="PTHR21256:SF2">
    <property type="entry name" value="HISTIDINE BIOSYNTHESIS TRIFUNCTIONAL PROTEIN"/>
    <property type="match status" value="1"/>
</dbReference>
<feature type="binding site" evidence="5">
    <location>
        <position position="416"/>
    </location>
    <ligand>
        <name>Zn(2+)</name>
        <dbReference type="ChEBI" id="CHEBI:29105"/>
    </ligand>
</feature>
<protein>
    <recommendedName>
        <fullName evidence="5">Histidinol dehydrogenase</fullName>
        <shortName evidence="5">HDH</shortName>
        <ecNumber evidence="5">1.1.1.23</ecNumber>
    </recommendedName>
</protein>
<evidence type="ECO:0000313" key="9">
    <source>
        <dbReference type="Proteomes" id="UP001597544"/>
    </source>
</evidence>
<dbReference type="InterPro" id="IPR022695">
    <property type="entry name" value="Histidinol_DH_monofunct"/>
</dbReference>
<comment type="similarity">
    <text evidence="1 5 6 7">Belongs to the histidinol dehydrogenase family.</text>
</comment>
<accession>A0ABW5IVE7</accession>
<keyword evidence="4 5" id="KW-0560">Oxidoreductase</keyword>
<dbReference type="EC" id="1.1.1.23" evidence="5"/>
<dbReference type="Pfam" id="PF00815">
    <property type="entry name" value="Histidinol_dh"/>
    <property type="match status" value="1"/>
</dbReference>
<evidence type="ECO:0000256" key="6">
    <source>
        <dbReference type="PIRNR" id="PIRNR000099"/>
    </source>
</evidence>
<feature type="active site" description="Proton acceptor" evidence="5">
    <location>
        <position position="324"/>
    </location>
</feature>
<reference evidence="9" key="1">
    <citation type="journal article" date="2019" name="Int. J. Syst. Evol. Microbiol.">
        <title>The Global Catalogue of Microorganisms (GCM) 10K type strain sequencing project: providing services to taxonomists for standard genome sequencing and annotation.</title>
        <authorList>
            <consortium name="The Broad Institute Genomics Platform"/>
            <consortium name="The Broad Institute Genome Sequencing Center for Infectious Disease"/>
            <person name="Wu L."/>
            <person name="Ma J."/>
        </authorList>
    </citation>
    <scope>NUCLEOTIDE SEQUENCE [LARGE SCALE GENOMIC DNA]</scope>
    <source>
        <strain evidence="9">KCTC 42498</strain>
    </source>
</reference>
<dbReference type="RefSeq" id="WP_377512140.1">
    <property type="nucleotide sequence ID" value="NZ_JBHULU010000037.1"/>
</dbReference>
<evidence type="ECO:0000256" key="3">
    <source>
        <dbReference type="ARBA" id="ARBA00022833"/>
    </source>
</evidence>
<dbReference type="GO" id="GO:0004399">
    <property type="term" value="F:histidinol dehydrogenase activity"/>
    <property type="evidence" value="ECO:0007669"/>
    <property type="project" value="UniProtKB-EC"/>
</dbReference>
<comment type="pathway">
    <text evidence="5">Amino-acid biosynthesis; L-histidine biosynthesis; L-histidine from 5-phospho-alpha-D-ribose 1-diphosphate: step 9/9.</text>
</comment>
<keyword evidence="5" id="KW-0028">Amino-acid biosynthesis</keyword>
<keyword evidence="2 5" id="KW-0479">Metal-binding</keyword>
<keyword evidence="9" id="KW-1185">Reference proteome</keyword>
<feature type="binding site" evidence="5">
    <location>
        <position position="357"/>
    </location>
    <ligand>
        <name>substrate</name>
    </ligand>
</feature>
<dbReference type="InterPro" id="IPR001692">
    <property type="entry name" value="Histidinol_DH_CS"/>
</dbReference>
<dbReference type="Gene3D" id="1.20.5.1300">
    <property type="match status" value="1"/>
</dbReference>
<dbReference type="InterPro" id="IPR012131">
    <property type="entry name" value="Hstdl_DH"/>
</dbReference>
<dbReference type="CDD" id="cd06572">
    <property type="entry name" value="Histidinol_dh"/>
    <property type="match status" value="1"/>
</dbReference>
<evidence type="ECO:0000313" key="8">
    <source>
        <dbReference type="EMBL" id="MFD2516065.1"/>
    </source>
</evidence>
<feature type="binding site" evidence="5">
    <location>
        <position position="411"/>
    </location>
    <ligand>
        <name>substrate</name>
    </ligand>
</feature>
<name>A0ABW5IVE7_9BACT</name>
<feature type="binding site" evidence="5">
    <location>
        <position position="357"/>
    </location>
    <ligand>
        <name>Zn(2+)</name>
        <dbReference type="ChEBI" id="CHEBI:29105"/>
    </ligand>
</feature>
<feature type="binding site" evidence="5">
    <location>
        <position position="234"/>
    </location>
    <ligand>
        <name>substrate</name>
    </ligand>
</feature>
<dbReference type="NCBIfam" id="TIGR00069">
    <property type="entry name" value="hisD"/>
    <property type="match status" value="1"/>
</dbReference>
<dbReference type="Gene3D" id="3.40.50.1980">
    <property type="entry name" value="Nitrogenase molybdenum iron protein domain"/>
    <property type="match status" value="2"/>
</dbReference>
<feature type="binding site" evidence="5">
    <location>
        <position position="256"/>
    </location>
    <ligand>
        <name>Zn(2+)</name>
        <dbReference type="ChEBI" id="CHEBI:29105"/>
    </ligand>
</feature>
<sequence>MIKKIYNPEVSTWADLAKRPVMDLEELEAGIKETFSFVKEQGDEALLQLAEKFDKVRPSQLLVTQEELAAAEGAIASELKEAILQAYSNIQLFHAQQAEQMQPVETMPGVVCWRKSVAIEKVGLYIPGGTAPLFSTLLMLGVPARLAGCSEIVLCTPPNKEGAIHPAILYTALLLGITKIVKAGGAQAVAAMAFGTESVPAVSKIFGPGNQYVTVAKQLVGRAGVAIDMPAGPSEVLVMADEAANPAFVAADLLSQAEHGADSQVVLLTTSEILLERVEQELEKQLAELPREAFAAKALDNSLAIVMNSTQQMLAFSNLYAPEHLILAVEDFERVAEGVINAGSVFLGNFTPESAGDYASGTNHTLPTNGYARAYSGVSLDSFIKKITFQQITPQGLHNIGRTVEVMAEAEGLQAHKNAVSIRLKEIQNV</sequence>
<proteinExistence type="inferred from homology"/>
<dbReference type="PANTHER" id="PTHR21256">
    <property type="entry name" value="HISTIDINOL DEHYDROGENASE HDH"/>
    <property type="match status" value="1"/>
</dbReference>
<feature type="binding site" evidence="5">
    <location>
        <position position="210"/>
    </location>
    <ligand>
        <name>NAD(+)</name>
        <dbReference type="ChEBI" id="CHEBI:57540"/>
    </ligand>
</feature>
<evidence type="ECO:0000256" key="7">
    <source>
        <dbReference type="RuleBase" id="RU004175"/>
    </source>
</evidence>